<comment type="caution">
    <text evidence="4">The sequence shown here is derived from an EMBL/GenBank/DDBJ whole genome shotgun (WGS) entry which is preliminary data.</text>
</comment>
<gene>
    <name evidence="4" type="ORF">CFOL_v3_35100</name>
</gene>
<protein>
    <recommendedName>
        <fullName evidence="3">Putative plant transposon protein domain-containing protein</fullName>
    </recommendedName>
</protein>
<feature type="transmembrane region" description="Helical" evidence="2">
    <location>
        <begin position="189"/>
        <end position="206"/>
    </location>
</feature>
<feature type="compositionally biased region" description="Low complexity" evidence="1">
    <location>
        <begin position="267"/>
        <end position="283"/>
    </location>
</feature>
<accession>A0A1Q3DGU1</accession>
<evidence type="ECO:0000313" key="5">
    <source>
        <dbReference type="Proteomes" id="UP000187406"/>
    </source>
</evidence>
<evidence type="ECO:0000256" key="2">
    <source>
        <dbReference type="SAM" id="Phobius"/>
    </source>
</evidence>
<evidence type="ECO:0000259" key="3">
    <source>
        <dbReference type="Pfam" id="PF20167"/>
    </source>
</evidence>
<keyword evidence="2" id="KW-0472">Membrane</keyword>
<dbReference type="InParanoid" id="A0A1Q3DGU1"/>
<keyword evidence="5" id="KW-1185">Reference proteome</keyword>
<feature type="transmembrane region" description="Helical" evidence="2">
    <location>
        <begin position="159"/>
        <end position="177"/>
    </location>
</feature>
<dbReference type="EMBL" id="BDDD01007902">
    <property type="protein sequence ID" value="GAV91710.1"/>
    <property type="molecule type" value="Genomic_DNA"/>
</dbReference>
<organism evidence="4 5">
    <name type="scientific">Cephalotus follicularis</name>
    <name type="common">Albany pitcher plant</name>
    <dbReference type="NCBI Taxonomy" id="3775"/>
    <lineage>
        <taxon>Eukaryota</taxon>
        <taxon>Viridiplantae</taxon>
        <taxon>Streptophyta</taxon>
        <taxon>Embryophyta</taxon>
        <taxon>Tracheophyta</taxon>
        <taxon>Spermatophyta</taxon>
        <taxon>Magnoliopsida</taxon>
        <taxon>eudicotyledons</taxon>
        <taxon>Gunneridae</taxon>
        <taxon>Pentapetalae</taxon>
        <taxon>rosids</taxon>
        <taxon>fabids</taxon>
        <taxon>Oxalidales</taxon>
        <taxon>Cephalotaceae</taxon>
        <taxon>Cephalotus</taxon>
    </lineage>
</organism>
<sequence length="375" mass="43355">MGGRNIDYDFCSSEFSFVSWLENLHLLPLVQISNPFYIKLVKDFYSNLKMVSNQNQEFAVTSVVKGQRMYLDARILASILHIPHHDIYVFEHKKWPEVEGFHPNQILSILYPNDPNVHPNMALTTNRLSVDHRLLHHLIVHQILPTGGGYAKLSRMQVFIMWCIISKIEFCFPLLILKTMVRAYSQKKSVLPYGSLLTLIFLHYNIPLEGETPTKLKKEDTYNKSTLNRMGWKKEEGIWTYHPRADQAPRLAREEQEENPPWEHDASAPAASAPAQTAPSSSTADYDRMMEFMEAKFAAMEGSLKEVHSRLNRLEDDIRTIHKDSQLTDDNIFYDLKVTKRRLKRMERKLAESKTIDQVEETSGDKSKSDSTPES</sequence>
<dbReference type="Proteomes" id="UP000187406">
    <property type="component" value="Unassembled WGS sequence"/>
</dbReference>
<dbReference type="InterPro" id="IPR046796">
    <property type="entry name" value="Transposase_32_dom"/>
</dbReference>
<evidence type="ECO:0000256" key="1">
    <source>
        <dbReference type="SAM" id="MobiDB-lite"/>
    </source>
</evidence>
<keyword evidence="2" id="KW-1133">Transmembrane helix</keyword>
<name>A0A1Q3DGU1_CEPFO</name>
<feature type="region of interest" description="Disordered" evidence="1">
    <location>
        <begin position="351"/>
        <end position="375"/>
    </location>
</feature>
<proteinExistence type="predicted"/>
<reference evidence="5" key="1">
    <citation type="submission" date="2016-04" db="EMBL/GenBank/DDBJ databases">
        <title>Cephalotus genome sequencing.</title>
        <authorList>
            <person name="Fukushima K."/>
            <person name="Hasebe M."/>
            <person name="Fang X."/>
        </authorList>
    </citation>
    <scope>NUCLEOTIDE SEQUENCE [LARGE SCALE GENOMIC DNA]</scope>
    <source>
        <strain evidence="5">cv. St1</strain>
    </source>
</reference>
<keyword evidence="2" id="KW-0812">Transmembrane</keyword>
<feature type="domain" description="Putative plant transposon protein" evidence="3">
    <location>
        <begin position="23"/>
        <end position="207"/>
    </location>
</feature>
<dbReference type="Pfam" id="PF20167">
    <property type="entry name" value="Transposase_32"/>
    <property type="match status" value="1"/>
</dbReference>
<feature type="region of interest" description="Disordered" evidence="1">
    <location>
        <begin position="249"/>
        <end position="283"/>
    </location>
</feature>
<dbReference type="AlphaFoldDB" id="A0A1Q3DGU1"/>
<evidence type="ECO:0000313" key="4">
    <source>
        <dbReference type="EMBL" id="GAV91710.1"/>
    </source>
</evidence>